<dbReference type="AlphaFoldDB" id="A0A4S1XH03"/>
<dbReference type="InterPro" id="IPR037883">
    <property type="entry name" value="Knr4/Smi1-like_sf"/>
</dbReference>
<sequence>MDSETLMAGDDGMDAVIVAARDAQVAVGETVQAGADEARIAALRAALQREFGATLPEDYAALLRRSDGVDFDGLVLYGSWQSEANPGPAGFWQGLVAANRLWRQGPGHETWLVLGETDIDLFTVNLDGSGPVLRDKVSSDVNQTFPSVGVAIQALLATRG</sequence>
<accession>A0A4S1XH03</accession>
<name>A0A4S1XH03_9SPHN</name>
<protein>
    <recommendedName>
        <fullName evidence="3">SMI1/KNR4 family protein</fullName>
    </recommendedName>
</protein>
<evidence type="ECO:0008006" key="3">
    <source>
        <dbReference type="Google" id="ProtNLM"/>
    </source>
</evidence>
<comment type="caution">
    <text evidence="1">The sequence shown here is derived from an EMBL/GenBank/DDBJ whole genome shotgun (WGS) entry which is preliminary data.</text>
</comment>
<dbReference type="RefSeq" id="WP_206366393.1">
    <property type="nucleotide sequence ID" value="NZ_SRXT01000002.1"/>
</dbReference>
<organism evidence="1 2">
    <name type="scientific">Sphingomonas gei</name>
    <dbReference type="NCBI Taxonomy" id="1395960"/>
    <lineage>
        <taxon>Bacteria</taxon>
        <taxon>Pseudomonadati</taxon>
        <taxon>Pseudomonadota</taxon>
        <taxon>Alphaproteobacteria</taxon>
        <taxon>Sphingomonadales</taxon>
        <taxon>Sphingomonadaceae</taxon>
        <taxon>Sphingomonas</taxon>
    </lineage>
</organism>
<reference evidence="1 2" key="1">
    <citation type="submission" date="2019-04" db="EMBL/GenBank/DDBJ databases">
        <title>Sphingomonas psychrotolerans sp. nov., isolated from soil in the Tianshan Mountains, Xinjiang, China.</title>
        <authorList>
            <person name="Luo Y."/>
            <person name="Sheng H."/>
        </authorList>
    </citation>
    <scope>NUCLEOTIDE SEQUENCE [LARGE SCALE GENOMIC DNA]</scope>
    <source>
        <strain evidence="1 2">ZFGT-11</strain>
    </source>
</reference>
<dbReference type="NCBIfam" id="NF038335">
    <property type="entry name" value="YPO0640_fam"/>
    <property type="match status" value="1"/>
</dbReference>
<proteinExistence type="predicted"/>
<evidence type="ECO:0000313" key="1">
    <source>
        <dbReference type="EMBL" id="TGX54970.1"/>
    </source>
</evidence>
<keyword evidence="2" id="KW-1185">Reference proteome</keyword>
<dbReference type="EMBL" id="SRXT01000002">
    <property type="protein sequence ID" value="TGX54970.1"/>
    <property type="molecule type" value="Genomic_DNA"/>
</dbReference>
<dbReference type="Proteomes" id="UP000306147">
    <property type="component" value="Unassembled WGS sequence"/>
</dbReference>
<evidence type="ECO:0000313" key="2">
    <source>
        <dbReference type="Proteomes" id="UP000306147"/>
    </source>
</evidence>
<gene>
    <name evidence="1" type="ORF">E5A73_05885</name>
</gene>
<dbReference type="SUPFAM" id="SSF160631">
    <property type="entry name" value="SMI1/KNR4-like"/>
    <property type="match status" value="1"/>
</dbReference>